<dbReference type="AlphaFoldDB" id="A0A1A9W7I8"/>
<keyword evidence="2" id="KW-1185">Reference proteome</keyword>
<evidence type="ECO:0000313" key="2">
    <source>
        <dbReference type="Proteomes" id="UP000091820"/>
    </source>
</evidence>
<evidence type="ECO:0000313" key="1">
    <source>
        <dbReference type="EnsemblMetazoa" id="GBRI008957-PA"/>
    </source>
</evidence>
<reference evidence="2" key="1">
    <citation type="submission" date="2014-03" db="EMBL/GenBank/DDBJ databases">
        <authorList>
            <person name="Aksoy S."/>
            <person name="Warren W."/>
            <person name="Wilson R.K."/>
        </authorList>
    </citation>
    <scope>NUCLEOTIDE SEQUENCE [LARGE SCALE GENOMIC DNA]</scope>
    <source>
        <strain evidence="2">IAEA</strain>
    </source>
</reference>
<dbReference type="Proteomes" id="UP000091820">
    <property type="component" value="Unassembled WGS sequence"/>
</dbReference>
<dbReference type="EnsemblMetazoa" id="GBRI008957-RA">
    <property type="protein sequence ID" value="GBRI008957-PA"/>
    <property type="gene ID" value="GBRI008957"/>
</dbReference>
<accession>A0A1A9W7I8</accession>
<proteinExistence type="predicted"/>
<reference evidence="1" key="2">
    <citation type="submission" date="2020-05" db="UniProtKB">
        <authorList>
            <consortium name="EnsemblMetazoa"/>
        </authorList>
    </citation>
    <scope>IDENTIFICATION</scope>
    <source>
        <strain evidence="1">IAEA</strain>
    </source>
</reference>
<protein>
    <submittedName>
        <fullName evidence="1">Uncharacterized protein</fullName>
    </submittedName>
</protein>
<sequence>MTSYLQPKTNIQTNNIQPNNTERKNIQSMNIDIDIIGNTEKFTSNIEITATATKQTQNFENYSSRTREPLNNLITTSNENYTTQLYELACLSETFLQPNGIFTIKTYNVIRTDRNSNISREGGVAILISNKLTTCNDPNSMRSPSTVMIPCDCPGSKRNALHSVCIKVI</sequence>
<organism evidence="1 2">
    <name type="scientific">Glossina brevipalpis</name>
    <dbReference type="NCBI Taxonomy" id="37001"/>
    <lineage>
        <taxon>Eukaryota</taxon>
        <taxon>Metazoa</taxon>
        <taxon>Ecdysozoa</taxon>
        <taxon>Arthropoda</taxon>
        <taxon>Hexapoda</taxon>
        <taxon>Insecta</taxon>
        <taxon>Pterygota</taxon>
        <taxon>Neoptera</taxon>
        <taxon>Endopterygota</taxon>
        <taxon>Diptera</taxon>
        <taxon>Brachycera</taxon>
        <taxon>Muscomorpha</taxon>
        <taxon>Hippoboscoidea</taxon>
        <taxon>Glossinidae</taxon>
        <taxon>Glossina</taxon>
    </lineage>
</organism>
<dbReference type="VEuPathDB" id="VectorBase:GBRI008957"/>
<name>A0A1A9W7I8_9MUSC</name>